<organism evidence="2 3">
    <name type="scientific">Anaeramoeba flamelloides</name>
    <dbReference type="NCBI Taxonomy" id="1746091"/>
    <lineage>
        <taxon>Eukaryota</taxon>
        <taxon>Metamonada</taxon>
        <taxon>Anaeramoebidae</taxon>
        <taxon>Anaeramoeba</taxon>
    </lineage>
</organism>
<sequence>MKPTKEFLKKKKGDYHTNFGSAKPKSRHRHQHKLIPICSLQPDFSKGRMIDRANTYNCRNHSIVGVRYESLKFKRTKRVYTFPQTKLQKTKFRNDKKLIHQRLRSIPKKDPLSEYLKTFHNFYKTCIFLPLEESSPNTRRKHAQTPISKTVLSHQPNGKLRYDNLQEQITQLQFVMMISKIKQHINAIKAIVRKNSNCRFEYTVTLSLNDIQNLMKNLIKQSNFLHKKLLEQI</sequence>
<evidence type="ECO:0000256" key="1">
    <source>
        <dbReference type="SAM" id="MobiDB-lite"/>
    </source>
</evidence>
<protein>
    <submittedName>
        <fullName evidence="2">Uncharacterized protein</fullName>
    </submittedName>
</protein>
<accession>A0AAV7YBM4</accession>
<reference evidence="2" key="1">
    <citation type="submission" date="2022-08" db="EMBL/GenBank/DDBJ databases">
        <title>Novel sulphate-reducing endosymbionts in the free-living metamonad Anaeramoeba.</title>
        <authorList>
            <person name="Jerlstrom-Hultqvist J."/>
            <person name="Cepicka I."/>
            <person name="Gallot-Lavallee L."/>
            <person name="Salas-Leiva D."/>
            <person name="Curtis B.A."/>
            <person name="Zahonova K."/>
            <person name="Pipaliya S."/>
            <person name="Dacks J."/>
            <person name="Roger A.J."/>
        </authorList>
    </citation>
    <scope>NUCLEOTIDE SEQUENCE</scope>
    <source>
        <strain evidence="2">Busselton2</strain>
    </source>
</reference>
<feature type="region of interest" description="Disordered" evidence="1">
    <location>
        <begin position="1"/>
        <end position="31"/>
    </location>
</feature>
<dbReference type="Proteomes" id="UP001146793">
    <property type="component" value="Unassembled WGS sequence"/>
</dbReference>
<name>A0AAV7YBM4_9EUKA</name>
<evidence type="ECO:0000313" key="3">
    <source>
        <dbReference type="Proteomes" id="UP001146793"/>
    </source>
</evidence>
<comment type="caution">
    <text evidence="2">The sequence shown here is derived from an EMBL/GenBank/DDBJ whole genome shotgun (WGS) entry which is preliminary data.</text>
</comment>
<proteinExistence type="predicted"/>
<dbReference type="EMBL" id="JANTQA010000070">
    <property type="protein sequence ID" value="KAJ3426306.1"/>
    <property type="molecule type" value="Genomic_DNA"/>
</dbReference>
<gene>
    <name evidence="2" type="ORF">M0812_28759</name>
</gene>
<evidence type="ECO:0000313" key="2">
    <source>
        <dbReference type="EMBL" id="KAJ3426306.1"/>
    </source>
</evidence>
<dbReference type="AlphaFoldDB" id="A0AAV7YBM4"/>